<evidence type="ECO:0000256" key="1">
    <source>
        <dbReference type="SAM" id="Phobius"/>
    </source>
</evidence>
<proteinExistence type="predicted"/>
<evidence type="ECO:0000313" key="2">
    <source>
        <dbReference type="EMBL" id="SUD27366.1"/>
    </source>
</evidence>
<feature type="transmembrane region" description="Helical" evidence="1">
    <location>
        <begin position="12"/>
        <end position="33"/>
    </location>
</feature>
<evidence type="ECO:0000313" key="3">
    <source>
        <dbReference type="Proteomes" id="UP000255125"/>
    </source>
</evidence>
<name>A0A379I745_PSEFL</name>
<dbReference type="Proteomes" id="UP000255125">
    <property type="component" value="Unassembled WGS sequence"/>
</dbReference>
<dbReference type="RefSeq" id="WP_038445113.1">
    <property type="nucleotide sequence ID" value="NZ_CP008896.1"/>
</dbReference>
<keyword evidence="1" id="KW-0472">Membrane</keyword>
<feature type="transmembrane region" description="Helical" evidence="1">
    <location>
        <begin position="100"/>
        <end position="126"/>
    </location>
</feature>
<accession>A0A379I745</accession>
<keyword evidence="1" id="KW-0812">Transmembrane</keyword>
<dbReference type="AlphaFoldDB" id="A0A379I745"/>
<dbReference type="EMBL" id="UGUS01000002">
    <property type="protein sequence ID" value="SUD27366.1"/>
    <property type="molecule type" value="Genomic_DNA"/>
</dbReference>
<keyword evidence="1" id="KW-1133">Transmembrane helix</keyword>
<sequence>MTIIDSWPLWFAIFFLGAPLLIGVAGIAHSLYLSHRHLNAIKEALKNSHYIYIWGPSLGRRGFIWSILEISKITGMIVWPKPFIRIGELDPLDLKNFPPHLKWCLIANLTMINIPLAWMIAIAFLLKFR</sequence>
<gene>
    <name evidence="2" type="ORF">NCTC10392_00232</name>
</gene>
<organism evidence="2 3">
    <name type="scientific">Pseudomonas fluorescens</name>
    <dbReference type="NCBI Taxonomy" id="294"/>
    <lineage>
        <taxon>Bacteria</taxon>
        <taxon>Pseudomonadati</taxon>
        <taxon>Pseudomonadota</taxon>
        <taxon>Gammaproteobacteria</taxon>
        <taxon>Pseudomonadales</taxon>
        <taxon>Pseudomonadaceae</taxon>
        <taxon>Pseudomonas</taxon>
    </lineage>
</organism>
<dbReference type="KEGG" id="pfn:HZ99_18960"/>
<dbReference type="OrthoDB" id="6998904at2"/>
<reference evidence="2 3" key="1">
    <citation type="submission" date="2018-06" db="EMBL/GenBank/DDBJ databases">
        <authorList>
            <consortium name="Pathogen Informatics"/>
            <person name="Doyle S."/>
        </authorList>
    </citation>
    <scope>NUCLEOTIDE SEQUENCE [LARGE SCALE GENOMIC DNA]</scope>
    <source>
        <strain evidence="2 3">NCTC10392</strain>
    </source>
</reference>
<protein>
    <submittedName>
        <fullName evidence="2">Uncharacterized protein</fullName>
    </submittedName>
</protein>